<keyword evidence="6" id="KW-1185">Reference proteome</keyword>
<organism evidence="5 6">
    <name type="scientific">Kitasatospora paranensis</name>
    <dbReference type="NCBI Taxonomy" id="258053"/>
    <lineage>
        <taxon>Bacteria</taxon>
        <taxon>Bacillati</taxon>
        <taxon>Actinomycetota</taxon>
        <taxon>Actinomycetes</taxon>
        <taxon>Kitasatosporales</taxon>
        <taxon>Streptomycetaceae</taxon>
        <taxon>Kitasatospora</taxon>
    </lineage>
</organism>
<dbReference type="Gene3D" id="3.20.20.100">
    <property type="entry name" value="NADP-dependent oxidoreductase domain"/>
    <property type="match status" value="1"/>
</dbReference>
<name>A0ABW2G2Z2_9ACTN</name>
<dbReference type="SUPFAM" id="SSF51430">
    <property type="entry name" value="NAD(P)-linked oxidoreductase"/>
    <property type="match status" value="1"/>
</dbReference>
<dbReference type="PANTHER" id="PTHR43150:SF4">
    <property type="entry name" value="L-GLYCERALDEHYDE 3-PHOSPHATE REDUCTASE"/>
    <property type="match status" value="1"/>
</dbReference>
<evidence type="ECO:0000313" key="5">
    <source>
        <dbReference type="EMBL" id="MFC7183874.1"/>
    </source>
</evidence>
<evidence type="ECO:0000313" key="6">
    <source>
        <dbReference type="Proteomes" id="UP001596435"/>
    </source>
</evidence>
<gene>
    <name evidence="5" type="primary">mgrA</name>
    <name evidence="5" type="ORF">ACFQMG_30440</name>
</gene>
<dbReference type="NCBIfam" id="NF007388">
    <property type="entry name" value="PRK09912.1"/>
    <property type="match status" value="1"/>
</dbReference>
<keyword evidence="3 5" id="KW-0560">Oxidoreductase</keyword>
<dbReference type="InterPro" id="IPR005399">
    <property type="entry name" value="K_chnl_volt-dep_bsu_KCNAB-rel"/>
</dbReference>
<dbReference type="Proteomes" id="UP001596435">
    <property type="component" value="Unassembled WGS sequence"/>
</dbReference>
<keyword evidence="2" id="KW-0521">NADP</keyword>
<dbReference type="InterPro" id="IPR023210">
    <property type="entry name" value="NADP_OxRdtase_dom"/>
</dbReference>
<comment type="caution">
    <text evidence="5">The sequence shown here is derived from an EMBL/GenBank/DDBJ whole genome shotgun (WGS) entry which is preliminary data.</text>
</comment>
<evidence type="ECO:0000256" key="2">
    <source>
        <dbReference type="ARBA" id="ARBA00022857"/>
    </source>
</evidence>
<accession>A0ABW2G2Z2</accession>
<protein>
    <submittedName>
        <fullName evidence="5">L-glyceraldehyde 3-phosphate reductase</fullName>
        <ecNumber evidence="5">1.1.1.-</ecNumber>
    </submittedName>
</protein>
<dbReference type="EMBL" id="JBHTAJ010000081">
    <property type="protein sequence ID" value="MFC7183874.1"/>
    <property type="molecule type" value="Genomic_DNA"/>
</dbReference>
<comment type="similarity">
    <text evidence="1">Belongs to the shaker potassium channel beta subunit family.</text>
</comment>
<proteinExistence type="inferred from homology"/>
<dbReference type="RefSeq" id="WP_345704511.1">
    <property type="nucleotide sequence ID" value="NZ_BAABKV010000001.1"/>
</dbReference>
<dbReference type="InterPro" id="IPR036812">
    <property type="entry name" value="NAD(P)_OxRdtase_dom_sf"/>
</dbReference>
<dbReference type="EC" id="1.1.1.-" evidence="5"/>
<evidence type="ECO:0000259" key="4">
    <source>
        <dbReference type="Pfam" id="PF00248"/>
    </source>
</evidence>
<dbReference type="PANTHER" id="PTHR43150">
    <property type="entry name" value="HYPERKINETIC, ISOFORM M"/>
    <property type="match status" value="1"/>
</dbReference>
<sequence length="346" mass="37705">MTPAPYRADDARYNGSMPYRRSGRSGLQLPEISLGLWHNFGDDRTLDSQRAILRRAFDLGITHFDLANNYGPPYGSAEANFGRHLAADFAPYRDELVISTKAGYDMWPGPYGEWGSRKYLTASLDQSLRRMGLDYVDIFYSHRFDPQTPLEETMGALASAVRQGKALYAGISSYNAEKTREAAAILRDLGVPLLIHQPSYSMLNRWIEVDGLLDVLEAEGAGCIGFAPLSQGILTDRYLKGIPAGSRAAQGKSLDPATLTEATLGKLTALNEIAAGRGQSLAQLALTWLLRDPRMTSALIGASSVAQLESNVAAVRSAPLTAEELVEIDKYATDADLNLWARSTEG</sequence>
<feature type="domain" description="NADP-dependent oxidoreductase" evidence="4">
    <location>
        <begin position="31"/>
        <end position="330"/>
    </location>
</feature>
<evidence type="ECO:0000256" key="1">
    <source>
        <dbReference type="ARBA" id="ARBA00006515"/>
    </source>
</evidence>
<reference evidence="6" key="1">
    <citation type="journal article" date="2019" name="Int. J. Syst. Evol. Microbiol.">
        <title>The Global Catalogue of Microorganisms (GCM) 10K type strain sequencing project: providing services to taxonomists for standard genome sequencing and annotation.</title>
        <authorList>
            <consortium name="The Broad Institute Genomics Platform"/>
            <consortium name="The Broad Institute Genome Sequencing Center for Infectious Disease"/>
            <person name="Wu L."/>
            <person name="Ma J."/>
        </authorList>
    </citation>
    <scope>NUCLEOTIDE SEQUENCE [LARGE SCALE GENOMIC DNA]</scope>
    <source>
        <strain evidence="6">CGMCC 1.12859</strain>
    </source>
</reference>
<dbReference type="Pfam" id="PF00248">
    <property type="entry name" value="Aldo_ket_red"/>
    <property type="match status" value="1"/>
</dbReference>
<evidence type="ECO:0000256" key="3">
    <source>
        <dbReference type="ARBA" id="ARBA00023002"/>
    </source>
</evidence>
<dbReference type="GO" id="GO:0016491">
    <property type="term" value="F:oxidoreductase activity"/>
    <property type="evidence" value="ECO:0007669"/>
    <property type="project" value="UniProtKB-KW"/>
</dbReference>